<dbReference type="PANTHER" id="PTHR43881">
    <property type="entry name" value="GAMMA-GLUTAMYLTRANSPEPTIDASE (AFU_ORTHOLOGUE AFUA_4G13580)"/>
    <property type="match status" value="1"/>
</dbReference>
<comment type="caution">
    <text evidence="2">The sequence shown here is derived from an EMBL/GenBank/DDBJ whole genome shotgun (WGS) entry which is preliminary data.</text>
</comment>
<dbReference type="InterPro" id="IPR029055">
    <property type="entry name" value="Ntn_hydrolases_N"/>
</dbReference>
<accession>A0AAW8W399</accession>
<dbReference type="Gene3D" id="3.60.20.40">
    <property type="match status" value="1"/>
</dbReference>
<keyword evidence="1" id="KW-0472">Membrane</keyword>
<keyword evidence="1" id="KW-0812">Transmembrane</keyword>
<dbReference type="PRINTS" id="PR01210">
    <property type="entry name" value="GGTRANSPTASE"/>
</dbReference>
<reference evidence="2" key="1">
    <citation type="submission" date="2023-08" db="EMBL/GenBank/DDBJ databases">
        <authorList>
            <person name="Page C.A."/>
            <person name="Perez-Diaz I.M."/>
        </authorList>
    </citation>
    <scope>NUCLEOTIDE SEQUENCE</scope>
    <source>
        <strain evidence="2">3.8.38</strain>
    </source>
</reference>
<dbReference type="Pfam" id="PF01019">
    <property type="entry name" value="G_glu_transpept"/>
    <property type="match status" value="1"/>
</dbReference>
<evidence type="ECO:0000313" key="3">
    <source>
        <dbReference type="Proteomes" id="UP001254075"/>
    </source>
</evidence>
<dbReference type="EMBL" id="JAVLAM010000001">
    <property type="protein sequence ID" value="MDT7013207.1"/>
    <property type="molecule type" value="Genomic_DNA"/>
</dbReference>
<dbReference type="Proteomes" id="UP001254075">
    <property type="component" value="Unassembled WGS sequence"/>
</dbReference>
<evidence type="ECO:0000256" key="1">
    <source>
        <dbReference type="SAM" id="Phobius"/>
    </source>
</evidence>
<organism evidence="2 3">
    <name type="scientific">Levilactobacillus namurensis</name>
    <dbReference type="NCBI Taxonomy" id="380393"/>
    <lineage>
        <taxon>Bacteria</taxon>
        <taxon>Bacillati</taxon>
        <taxon>Bacillota</taxon>
        <taxon>Bacilli</taxon>
        <taxon>Lactobacillales</taxon>
        <taxon>Lactobacillaceae</taxon>
        <taxon>Levilactobacillus</taxon>
    </lineage>
</organism>
<dbReference type="InterPro" id="IPR043137">
    <property type="entry name" value="GGT_ssub_C"/>
</dbReference>
<sequence length="595" mass="65339">MKTQLMKIRLELYLKTVKKKYCCLPKDIGVVYSLIKKCFFNRFLILTNLGGICVLISNNVFNPYPRSRKSVYAKNGMVATSQVAASQAGLDILKKGGNAIDAAVATAACLTVVEPTSNGIGSDAFAIVHFHGKTYGLNSSGPSPKKLTKKALEKLGYQRMPIHGWLPIDVPGTPSGWAALVTKFGKLTLLEDLQPAIDYARNGYVVSQILARFWRKAYAAYLKEARLSPSFQRSFKEWQRIFTNHGKTPIPGEIWKSPDHAKTLEEIGSTNAESFYRGKLAQKIVAASISNGGLLRSDDLSNYHSEWVTPLSVQYHGYDVLELPPNGQGIVTLEALGILDNFNFSSRDNFDTTHKQIEAIKLAFSDLFDYVGDPTTMKIDPHDLLAKSYLKNQSEKISDIAQSPNPSEVNKSGTVYLCTADSEGNMVSYIQSNYMGFGSGVVVPNTGIALNNRANNFTFDRTSANCLEGGKRPLNTIIPGFLKKDGEAVGPFGVMGGFMQPQGHLQVLMNAIDFGLDPQGSLDAPRWQWMSGNHIDFEQEWSSSLLAQLQKAGHIITVNPEPNTFGRGQIIWRNPETGTYVGGSESRTDGAIAAW</sequence>
<protein>
    <submittedName>
        <fullName evidence="2">Gamma-glutamyltransferase family protein</fullName>
    </submittedName>
</protein>
<feature type="transmembrane region" description="Helical" evidence="1">
    <location>
        <begin position="43"/>
        <end position="61"/>
    </location>
</feature>
<dbReference type="Gene3D" id="1.10.246.230">
    <property type="match status" value="1"/>
</dbReference>
<evidence type="ECO:0000313" key="2">
    <source>
        <dbReference type="EMBL" id="MDT7013207.1"/>
    </source>
</evidence>
<dbReference type="SUPFAM" id="SSF56235">
    <property type="entry name" value="N-terminal nucleophile aminohydrolases (Ntn hydrolases)"/>
    <property type="match status" value="1"/>
</dbReference>
<keyword evidence="1" id="KW-1133">Transmembrane helix</keyword>
<name>A0AAW8W399_9LACO</name>
<proteinExistence type="predicted"/>
<dbReference type="AlphaFoldDB" id="A0AAW8W399"/>
<dbReference type="PANTHER" id="PTHR43881:SF1">
    <property type="entry name" value="GAMMA-GLUTAMYLTRANSPEPTIDASE (AFU_ORTHOLOGUE AFUA_4G13580)"/>
    <property type="match status" value="1"/>
</dbReference>
<gene>
    <name evidence="2" type="ORF">RI532_02025</name>
</gene>
<dbReference type="InterPro" id="IPR052896">
    <property type="entry name" value="GGT-like_enzyme"/>
</dbReference>